<dbReference type="InterPro" id="IPR014973">
    <property type="entry name" value="DUF1835"/>
</dbReference>
<protein>
    <submittedName>
        <fullName evidence="3">DUF1835 domain-containing protein</fullName>
    </submittedName>
</protein>
<keyword evidence="4" id="KW-1185">Reference proteome</keyword>
<reference evidence="3 4" key="1">
    <citation type="submission" date="2019-05" db="EMBL/GenBank/DDBJ databases">
        <title>Complete genome sequence of Izhakiella calystegiae KSNA2, an endophyte isolated from beach morning glory (Calystegia soldanella).</title>
        <authorList>
            <person name="Jiang L."/>
            <person name="Jeong J.C."/>
            <person name="Kim C.Y."/>
            <person name="Kim D.H."/>
            <person name="Kim S.W."/>
            <person name="Lee j."/>
        </authorList>
    </citation>
    <scope>NUCLEOTIDE SEQUENCE [LARGE SCALE GENOMIC DNA]</scope>
    <source>
        <strain evidence="3 4">KSNA2</strain>
    </source>
</reference>
<dbReference type="OrthoDB" id="6999193at2"/>
<dbReference type="Pfam" id="PF12395">
    <property type="entry name" value="DUF3658"/>
    <property type="match status" value="1"/>
</dbReference>
<dbReference type="KEGG" id="izh:FEM41_08205"/>
<evidence type="ECO:0000313" key="3">
    <source>
        <dbReference type="EMBL" id="QCT19638.1"/>
    </source>
</evidence>
<accession>A0A4P8YIV5</accession>
<dbReference type="RefSeq" id="WP_138095519.1">
    <property type="nucleotide sequence ID" value="NZ_CP040428.1"/>
</dbReference>
<evidence type="ECO:0000259" key="2">
    <source>
        <dbReference type="Pfam" id="PF12395"/>
    </source>
</evidence>
<sequence length="255" mass="28210">MSELHVTASASAEAILALLIQQRQISGQVATPDDDLSIGPLDDLPGRAPFWAGYYDRAGEPWSVSAAHACWQRFLQSLHAHHSSRLLVWGADNTCDAVFLRLVCHQLSRAGHDIPLFAIDVPGHRAVASCPPPQLAAYIDEARTISTEMRDSLADEFDRLAAHRALLRRYRPRCQPAFEFPGPDIFDALLLKRSAPEWRPALRIIGDVQGAWPEPVNSEFLYSRLRWLVAQGQLQGRGIDNAMRACYIALPAASG</sequence>
<dbReference type="Proteomes" id="UP000302163">
    <property type="component" value="Chromosome"/>
</dbReference>
<evidence type="ECO:0000313" key="4">
    <source>
        <dbReference type="Proteomes" id="UP000302163"/>
    </source>
</evidence>
<name>A0A4P8YIV5_9ENTR</name>
<gene>
    <name evidence="3" type="ORF">FEM41_08205</name>
</gene>
<dbReference type="Pfam" id="PF08874">
    <property type="entry name" value="DUF1835"/>
    <property type="match status" value="1"/>
</dbReference>
<dbReference type="InterPro" id="IPR022123">
    <property type="entry name" value="DUF3658"/>
</dbReference>
<organism evidence="3 4">
    <name type="scientific">Jejubacter calystegiae</name>
    <dbReference type="NCBI Taxonomy" id="2579935"/>
    <lineage>
        <taxon>Bacteria</taxon>
        <taxon>Pseudomonadati</taxon>
        <taxon>Pseudomonadota</taxon>
        <taxon>Gammaproteobacteria</taxon>
        <taxon>Enterobacterales</taxon>
        <taxon>Enterobacteriaceae</taxon>
        <taxon>Jejubacter</taxon>
    </lineage>
</organism>
<dbReference type="EMBL" id="CP040428">
    <property type="protein sequence ID" value="QCT19638.1"/>
    <property type="molecule type" value="Genomic_DNA"/>
</dbReference>
<evidence type="ECO:0000259" key="1">
    <source>
        <dbReference type="Pfam" id="PF08874"/>
    </source>
</evidence>
<proteinExistence type="predicted"/>
<feature type="domain" description="DUF3658" evidence="2">
    <location>
        <begin position="139"/>
        <end position="245"/>
    </location>
</feature>
<dbReference type="AlphaFoldDB" id="A0A4P8YIV5"/>
<feature type="domain" description="DUF1835" evidence="1">
    <location>
        <begin position="4"/>
        <end position="114"/>
    </location>
</feature>